<keyword evidence="1 7" id="KW-0732">Signal</keyword>
<comment type="subcellular location">
    <subcellularLocation>
        <location evidence="4">Cell membrane</location>
        <topology evidence="4">Lipid-anchor</topology>
    </subcellularLocation>
</comment>
<dbReference type="InterPro" id="IPR012997">
    <property type="entry name" value="RplA"/>
</dbReference>
<dbReference type="Pfam" id="PF05036">
    <property type="entry name" value="SPOR"/>
    <property type="match status" value="1"/>
</dbReference>
<dbReference type="AlphaFoldDB" id="A0A853G1B9"/>
<dbReference type="InterPro" id="IPR036680">
    <property type="entry name" value="SPOR-like_sf"/>
</dbReference>
<dbReference type="PROSITE" id="PS51724">
    <property type="entry name" value="SPOR"/>
    <property type="match status" value="1"/>
</dbReference>
<feature type="region of interest" description="Disordered" evidence="6">
    <location>
        <begin position="183"/>
        <end position="266"/>
    </location>
</feature>
<dbReference type="InterPro" id="IPR034718">
    <property type="entry name" value="RlpA"/>
</dbReference>
<protein>
    <recommendedName>
        <fullName evidence="4">Endolytic peptidoglycan transglycosylase RlpA</fullName>
        <ecNumber evidence="4">4.2.2.-</ecNumber>
    </recommendedName>
</protein>
<evidence type="ECO:0000256" key="6">
    <source>
        <dbReference type="SAM" id="MobiDB-lite"/>
    </source>
</evidence>
<keyword evidence="2 4" id="KW-0456">Lyase</keyword>
<dbReference type="Gene3D" id="2.40.40.10">
    <property type="entry name" value="RlpA-like domain"/>
    <property type="match status" value="1"/>
</dbReference>
<evidence type="ECO:0000313" key="9">
    <source>
        <dbReference type="EMBL" id="NYT48840.1"/>
    </source>
</evidence>
<keyword evidence="4" id="KW-0564">Palmitate</keyword>
<dbReference type="GO" id="GO:0000270">
    <property type="term" value="P:peptidoglycan metabolic process"/>
    <property type="evidence" value="ECO:0007669"/>
    <property type="project" value="UniProtKB-UniRule"/>
</dbReference>
<dbReference type="InterPro" id="IPR036908">
    <property type="entry name" value="RlpA-like_sf"/>
</dbReference>
<dbReference type="Gene3D" id="3.30.70.1070">
    <property type="entry name" value="Sporulation related repeat"/>
    <property type="match status" value="1"/>
</dbReference>
<accession>A0A853G1B9</accession>
<feature type="compositionally biased region" description="Pro residues" evidence="6">
    <location>
        <begin position="192"/>
        <end position="212"/>
    </location>
</feature>
<evidence type="ECO:0000256" key="2">
    <source>
        <dbReference type="ARBA" id="ARBA00023239"/>
    </source>
</evidence>
<feature type="domain" description="SPOR" evidence="8">
    <location>
        <begin position="266"/>
        <end position="346"/>
    </location>
</feature>
<feature type="signal peptide" evidence="7">
    <location>
        <begin position="1"/>
        <end position="20"/>
    </location>
</feature>
<feature type="chain" id="PRO_5033170656" description="Endolytic peptidoglycan transglycosylase RlpA" evidence="7">
    <location>
        <begin position="21"/>
        <end position="346"/>
    </location>
</feature>
<keyword evidence="4" id="KW-0472">Membrane</keyword>
<keyword evidence="10" id="KW-1185">Reference proteome</keyword>
<gene>
    <name evidence="4" type="primary">rlpA</name>
    <name evidence="9" type="ORF">H0A72_05905</name>
</gene>
<sequence length="346" mass="36529">MTRLRTFAHLWLCLALAVLAGCSSTGGGRGGYYKDDGPGSNIPVDIDSIPDAQPRIERHSPANFKPYVVFGKRYVPVRDDRPFRQQGTASWYGRKFHGKKTANGETYDMYAMTAAHPTLPLPSYARVSHATTGRSIIVRINDRGPFHSSRIIDLSYVAAAKLGLTGPGSGQVVVEAITNDDIRSGRYARPPTKTPAPAAPRPAPLEPAPAPDAPILIARQAGPPTPNALDALKHDGAAGGDVIPGVSQPAAAADASRPAAGTPPASAPGADVFLQFGAFSAAQTAVNLAGRLNQQIGQFESRQAYVQEGDGLHRVRIGPYPSRTAAVNAAMRIQQETGLQSSMALR</sequence>
<dbReference type="CDD" id="cd22268">
    <property type="entry name" value="DPBB_RlpA-like"/>
    <property type="match status" value="1"/>
</dbReference>
<dbReference type="RefSeq" id="WP_180154148.1">
    <property type="nucleotide sequence ID" value="NZ_JACCEM010000003.1"/>
</dbReference>
<dbReference type="EMBL" id="JACCEM010000003">
    <property type="protein sequence ID" value="NYT48840.1"/>
    <property type="molecule type" value="Genomic_DNA"/>
</dbReference>
<dbReference type="NCBIfam" id="TIGR00413">
    <property type="entry name" value="rlpA"/>
    <property type="match status" value="1"/>
</dbReference>
<dbReference type="GO" id="GO:0042834">
    <property type="term" value="F:peptidoglycan binding"/>
    <property type="evidence" value="ECO:0007669"/>
    <property type="project" value="InterPro"/>
</dbReference>
<keyword evidence="4" id="KW-0449">Lipoprotein</keyword>
<dbReference type="FunFam" id="2.40.40.10:FF:000003">
    <property type="entry name" value="Endolytic peptidoglycan transglycosylase RlpA"/>
    <property type="match status" value="1"/>
</dbReference>
<evidence type="ECO:0000259" key="8">
    <source>
        <dbReference type="PROSITE" id="PS51724"/>
    </source>
</evidence>
<comment type="function">
    <text evidence="4">Lytic transglycosylase with a strong preference for naked glycan strands that lack stem peptides.</text>
</comment>
<dbReference type="GO" id="GO:0071555">
    <property type="term" value="P:cell wall organization"/>
    <property type="evidence" value="ECO:0007669"/>
    <property type="project" value="UniProtKB-KW"/>
</dbReference>
<evidence type="ECO:0000256" key="5">
    <source>
        <dbReference type="RuleBase" id="RU003495"/>
    </source>
</evidence>
<proteinExistence type="inferred from homology"/>
<evidence type="ECO:0000256" key="4">
    <source>
        <dbReference type="HAMAP-Rule" id="MF_02071"/>
    </source>
</evidence>
<dbReference type="PANTHER" id="PTHR34183:SF1">
    <property type="entry name" value="ENDOLYTIC PEPTIDOGLYCAN TRANSGLYCOSYLASE RLPA"/>
    <property type="match status" value="1"/>
</dbReference>
<feature type="compositionally biased region" description="Low complexity" evidence="6">
    <location>
        <begin position="250"/>
        <end position="266"/>
    </location>
</feature>
<evidence type="ECO:0000313" key="10">
    <source>
        <dbReference type="Proteomes" id="UP000559809"/>
    </source>
</evidence>
<dbReference type="HAMAP" id="MF_02071">
    <property type="entry name" value="RlpA"/>
    <property type="match status" value="1"/>
</dbReference>
<dbReference type="GO" id="GO:0005886">
    <property type="term" value="C:plasma membrane"/>
    <property type="evidence" value="ECO:0007669"/>
    <property type="project" value="UniProtKB-SubCell"/>
</dbReference>
<dbReference type="SUPFAM" id="SSF110997">
    <property type="entry name" value="Sporulation related repeat"/>
    <property type="match status" value="1"/>
</dbReference>
<dbReference type="GO" id="GO:0008932">
    <property type="term" value="F:lytic endotransglycosylase activity"/>
    <property type="evidence" value="ECO:0007669"/>
    <property type="project" value="UniProtKB-UniRule"/>
</dbReference>
<dbReference type="PANTHER" id="PTHR34183">
    <property type="entry name" value="ENDOLYTIC PEPTIDOGLYCAN TRANSGLYCOSYLASE RLPA"/>
    <property type="match status" value="1"/>
</dbReference>
<dbReference type="PROSITE" id="PS51257">
    <property type="entry name" value="PROKAR_LIPOPROTEIN"/>
    <property type="match status" value="1"/>
</dbReference>
<dbReference type="InterPro" id="IPR009009">
    <property type="entry name" value="RlpA-like_DPBB"/>
</dbReference>
<keyword evidence="3 4" id="KW-0961">Cell wall biogenesis/degradation</keyword>
<comment type="caution">
    <text evidence="9">The sequence shown here is derived from an EMBL/GenBank/DDBJ whole genome shotgun (WGS) entry which is preliminary data.</text>
</comment>
<keyword evidence="4" id="KW-1003">Cell membrane</keyword>
<reference evidence="9 10" key="1">
    <citation type="submission" date="2020-07" db="EMBL/GenBank/DDBJ databases">
        <title>Taxonomic revisions and descriptions of new bacterial species based on genomic comparisons in the high-G+C-content subgroup of the family Alcaligenaceae.</title>
        <authorList>
            <person name="Szabo A."/>
            <person name="Felfoldi T."/>
        </authorList>
    </citation>
    <scope>NUCLEOTIDE SEQUENCE [LARGE SCALE GENOMIC DNA]</scope>
    <source>
        <strain evidence="9 10">LMG 24012</strain>
    </source>
</reference>
<evidence type="ECO:0000256" key="3">
    <source>
        <dbReference type="ARBA" id="ARBA00023316"/>
    </source>
</evidence>
<comment type="similarity">
    <text evidence="4 5">Belongs to the RlpA family.</text>
</comment>
<organism evidence="9 10">
    <name type="scientific">Parapusillimonas granuli</name>
    <dbReference type="NCBI Taxonomy" id="380911"/>
    <lineage>
        <taxon>Bacteria</taxon>
        <taxon>Pseudomonadati</taxon>
        <taxon>Pseudomonadota</taxon>
        <taxon>Betaproteobacteria</taxon>
        <taxon>Burkholderiales</taxon>
        <taxon>Alcaligenaceae</taxon>
        <taxon>Parapusillimonas</taxon>
    </lineage>
</organism>
<dbReference type="Proteomes" id="UP000559809">
    <property type="component" value="Unassembled WGS sequence"/>
</dbReference>
<name>A0A853G1B9_9BURK</name>
<evidence type="ECO:0000256" key="7">
    <source>
        <dbReference type="SAM" id="SignalP"/>
    </source>
</evidence>
<dbReference type="Pfam" id="PF03330">
    <property type="entry name" value="DPBB_1"/>
    <property type="match status" value="1"/>
</dbReference>
<dbReference type="InterPro" id="IPR007730">
    <property type="entry name" value="SPOR-like_dom"/>
</dbReference>
<dbReference type="SUPFAM" id="SSF50685">
    <property type="entry name" value="Barwin-like endoglucanases"/>
    <property type="match status" value="1"/>
</dbReference>
<dbReference type="EC" id="4.2.2.-" evidence="4"/>
<evidence type="ECO:0000256" key="1">
    <source>
        <dbReference type="ARBA" id="ARBA00022729"/>
    </source>
</evidence>